<keyword evidence="3 9" id="KW-0436">Ligase</keyword>
<dbReference type="PANTHER" id="PTHR43766">
    <property type="entry name" value="TRYPTOPHAN--TRNA LIGASE, MITOCHONDRIAL"/>
    <property type="match status" value="1"/>
</dbReference>
<evidence type="ECO:0000256" key="9">
    <source>
        <dbReference type="RuleBase" id="RU363036"/>
    </source>
</evidence>
<dbReference type="RefSeq" id="WP_380638396.1">
    <property type="nucleotide sequence ID" value="NZ_JBHSQO010000025.1"/>
</dbReference>
<evidence type="ECO:0000313" key="11">
    <source>
        <dbReference type="Proteomes" id="UP001596220"/>
    </source>
</evidence>
<sequence>MVRLSAITPSGPVQLGNYLGAVRRWAVDGGEDDVYFISDLHAMTTSHNPSRLRALTREQLAVLIAAGVDPRSVSVQSDLVRELGALTWVLECTCTYGEAARMVQFKEKSVGRPSVRLSLLTYPVLMAADILLQGAREVPVGEDQRQHVELARALARRFNGTYGEVFAVPRAVVPPTAARVRDLADPSRKMAKSATDAAGTVFVLDPPDLVRRKIRRAVTDEVARVRYAPEEQPGLANLLEILAACTGGEPVALADGFTGYHDLKEATAEAVVEELRPVRERTRQLLDDPAELDRVRAHGAERTRDRCRHRLDAALRLSGGVENLAVGGAGRYVRLYATQRCN</sequence>
<organism evidence="10 11">
    <name type="scientific">Saccharothrix lopnurensis</name>
    <dbReference type="NCBI Taxonomy" id="1670621"/>
    <lineage>
        <taxon>Bacteria</taxon>
        <taxon>Bacillati</taxon>
        <taxon>Actinomycetota</taxon>
        <taxon>Actinomycetes</taxon>
        <taxon>Pseudonocardiales</taxon>
        <taxon>Pseudonocardiaceae</taxon>
        <taxon>Saccharothrix</taxon>
    </lineage>
</organism>
<keyword evidence="5 9" id="KW-0067">ATP-binding</keyword>
<dbReference type="Gene3D" id="3.40.50.620">
    <property type="entry name" value="HUPs"/>
    <property type="match status" value="1"/>
</dbReference>
<evidence type="ECO:0000256" key="3">
    <source>
        <dbReference type="ARBA" id="ARBA00022598"/>
    </source>
</evidence>
<evidence type="ECO:0000256" key="5">
    <source>
        <dbReference type="ARBA" id="ARBA00022840"/>
    </source>
</evidence>
<name>A0ABW1P936_9PSEU</name>
<dbReference type="PANTHER" id="PTHR43766:SF1">
    <property type="entry name" value="TRYPTOPHAN--TRNA LIGASE, MITOCHONDRIAL"/>
    <property type="match status" value="1"/>
</dbReference>
<dbReference type="Pfam" id="PF00579">
    <property type="entry name" value="tRNA-synt_1b"/>
    <property type="match status" value="1"/>
</dbReference>
<evidence type="ECO:0000256" key="6">
    <source>
        <dbReference type="ARBA" id="ARBA00022917"/>
    </source>
</evidence>
<comment type="similarity">
    <text evidence="1 9">Belongs to the class-I aminoacyl-tRNA synthetase family.</text>
</comment>
<dbReference type="InterPro" id="IPR002305">
    <property type="entry name" value="aa-tRNA-synth_Ic"/>
</dbReference>
<keyword evidence="4 9" id="KW-0547">Nucleotide-binding</keyword>
<evidence type="ECO:0000256" key="8">
    <source>
        <dbReference type="NCBIfam" id="TIGR00233"/>
    </source>
</evidence>
<evidence type="ECO:0000256" key="2">
    <source>
        <dbReference type="ARBA" id="ARBA00013161"/>
    </source>
</evidence>
<proteinExistence type="inferred from homology"/>
<evidence type="ECO:0000256" key="7">
    <source>
        <dbReference type="ARBA" id="ARBA00023146"/>
    </source>
</evidence>
<dbReference type="EMBL" id="JBHSQO010000025">
    <property type="protein sequence ID" value="MFC6092098.1"/>
    <property type="molecule type" value="Genomic_DNA"/>
</dbReference>
<evidence type="ECO:0000256" key="1">
    <source>
        <dbReference type="ARBA" id="ARBA00005594"/>
    </source>
</evidence>
<feature type="non-terminal residue" evidence="10">
    <location>
        <position position="342"/>
    </location>
</feature>
<reference evidence="11" key="1">
    <citation type="journal article" date="2019" name="Int. J. Syst. Evol. Microbiol.">
        <title>The Global Catalogue of Microorganisms (GCM) 10K type strain sequencing project: providing services to taxonomists for standard genome sequencing and annotation.</title>
        <authorList>
            <consortium name="The Broad Institute Genomics Platform"/>
            <consortium name="The Broad Institute Genome Sequencing Center for Infectious Disease"/>
            <person name="Wu L."/>
            <person name="Ma J."/>
        </authorList>
    </citation>
    <scope>NUCLEOTIDE SEQUENCE [LARGE SCALE GENOMIC DNA]</scope>
    <source>
        <strain evidence="11">CGMCC 4.7246</strain>
    </source>
</reference>
<dbReference type="PRINTS" id="PR01039">
    <property type="entry name" value="TRNASYNTHTRP"/>
</dbReference>
<keyword evidence="7 9" id="KW-0030">Aminoacyl-tRNA synthetase</keyword>
<accession>A0ABW1P936</accession>
<dbReference type="Proteomes" id="UP001596220">
    <property type="component" value="Unassembled WGS sequence"/>
</dbReference>
<gene>
    <name evidence="10" type="primary">trpS</name>
    <name evidence="10" type="ORF">ACFP3R_22750</name>
</gene>
<dbReference type="GO" id="GO:0004830">
    <property type="term" value="F:tryptophan-tRNA ligase activity"/>
    <property type="evidence" value="ECO:0007669"/>
    <property type="project" value="UniProtKB-EC"/>
</dbReference>
<dbReference type="CDD" id="cd00806">
    <property type="entry name" value="TrpRS_core"/>
    <property type="match status" value="1"/>
</dbReference>
<keyword evidence="11" id="KW-1185">Reference proteome</keyword>
<protein>
    <recommendedName>
        <fullName evidence="2 8">Tryptophan--tRNA ligase</fullName>
        <ecNumber evidence="2 8">6.1.1.2</ecNumber>
    </recommendedName>
</protein>
<dbReference type="SUPFAM" id="SSF52374">
    <property type="entry name" value="Nucleotidylyl transferase"/>
    <property type="match status" value="1"/>
</dbReference>
<dbReference type="InterPro" id="IPR050203">
    <property type="entry name" value="Trp-tRNA_synthetase"/>
</dbReference>
<evidence type="ECO:0000256" key="4">
    <source>
        <dbReference type="ARBA" id="ARBA00022741"/>
    </source>
</evidence>
<evidence type="ECO:0000313" key="10">
    <source>
        <dbReference type="EMBL" id="MFC6092098.1"/>
    </source>
</evidence>
<dbReference type="InterPro" id="IPR014729">
    <property type="entry name" value="Rossmann-like_a/b/a_fold"/>
</dbReference>
<dbReference type="NCBIfam" id="TIGR00233">
    <property type="entry name" value="trpS"/>
    <property type="match status" value="1"/>
</dbReference>
<dbReference type="InterPro" id="IPR002306">
    <property type="entry name" value="Trp-tRNA-ligase"/>
</dbReference>
<keyword evidence="6 9" id="KW-0648">Protein biosynthesis</keyword>
<comment type="caution">
    <text evidence="10">The sequence shown here is derived from an EMBL/GenBank/DDBJ whole genome shotgun (WGS) entry which is preliminary data.</text>
</comment>
<dbReference type="Gene3D" id="1.10.240.10">
    <property type="entry name" value="Tyrosyl-Transfer RNA Synthetase"/>
    <property type="match status" value="1"/>
</dbReference>
<dbReference type="EC" id="6.1.1.2" evidence="2 8"/>